<feature type="compositionally biased region" description="Low complexity" evidence="1">
    <location>
        <begin position="81"/>
        <end position="92"/>
    </location>
</feature>
<feature type="compositionally biased region" description="Basic residues" evidence="1">
    <location>
        <begin position="93"/>
        <end position="106"/>
    </location>
</feature>
<reference evidence="3 4" key="1">
    <citation type="journal article" date="2019" name="Sci. Rep.">
        <title>Orb-weaving spider Araneus ventricosus genome elucidates the spidroin gene catalogue.</title>
        <authorList>
            <person name="Kono N."/>
            <person name="Nakamura H."/>
            <person name="Ohtoshi R."/>
            <person name="Moran D.A.P."/>
            <person name="Shinohara A."/>
            <person name="Yoshida Y."/>
            <person name="Fujiwara M."/>
            <person name="Mori M."/>
            <person name="Tomita M."/>
            <person name="Arakawa K."/>
        </authorList>
    </citation>
    <scope>NUCLEOTIDE SEQUENCE [LARGE SCALE GENOMIC DNA]</scope>
</reference>
<evidence type="ECO:0000256" key="1">
    <source>
        <dbReference type="SAM" id="MobiDB-lite"/>
    </source>
</evidence>
<protein>
    <recommendedName>
        <fullName evidence="5">Secreted protein</fullName>
    </recommendedName>
</protein>
<evidence type="ECO:0000313" key="4">
    <source>
        <dbReference type="Proteomes" id="UP000499080"/>
    </source>
</evidence>
<feature type="chain" id="PRO_5021399341" description="Secreted protein" evidence="2">
    <location>
        <begin position="21"/>
        <end position="106"/>
    </location>
</feature>
<comment type="caution">
    <text evidence="3">The sequence shown here is derived from an EMBL/GenBank/DDBJ whole genome shotgun (WGS) entry which is preliminary data.</text>
</comment>
<organism evidence="3 4">
    <name type="scientific">Araneus ventricosus</name>
    <name type="common">Orbweaver spider</name>
    <name type="synonym">Epeira ventricosa</name>
    <dbReference type="NCBI Taxonomy" id="182803"/>
    <lineage>
        <taxon>Eukaryota</taxon>
        <taxon>Metazoa</taxon>
        <taxon>Ecdysozoa</taxon>
        <taxon>Arthropoda</taxon>
        <taxon>Chelicerata</taxon>
        <taxon>Arachnida</taxon>
        <taxon>Araneae</taxon>
        <taxon>Araneomorphae</taxon>
        <taxon>Entelegynae</taxon>
        <taxon>Araneoidea</taxon>
        <taxon>Araneidae</taxon>
        <taxon>Araneus</taxon>
    </lineage>
</organism>
<name>A0A4Y2JA98_ARAVE</name>
<gene>
    <name evidence="3" type="ORF">AVEN_169821_1</name>
</gene>
<dbReference type="AlphaFoldDB" id="A0A4Y2JA98"/>
<keyword evidence="4" id="KW-1185">Reference proteome</keyword>
<evidence type="ECO:0000313" key="3">
    <source>
        <dbReference type="EMBL" id="GBM87211.1"/>
    </source>
</evidence>
<feature type="signal peptide" evidence="2">
    <location>
        <begin position="1"/>
        <end position="20"/>
    </location>
</feature>
<accession>A0A4Y2JA98</accession>
<dbReference type="Proteomes" id="UP000499080">
    <property type="component" value="Unassembled WGS sequence"/>
</dbReference>
<dbReference type="EMBL" id="BGPR01266703">
    <property type="protein sequence ID" value="GBM87211.1"/>
    <property type="molecule type" value="Genomic_DNA"/>
</dbReference>
<proteinExistence type="predicted"/>
<feature type="region of interest" description="Disordered" evidence="1">
    <location>
        <begin position="80"/>
        <end position="106"/>
    </location>
</feature>
<evidence type="ECO:0000256" key="2">
    <source>
        <dbReference type="SAM" id="SignalP"/>
    </source>
</evidence>
<sequence length="106" mass="12192">MRLTARHCFFFSVLFSPVSLSRWKEEWEDGRQMKKQGRKRVEDKLRRANGCQGHLHNVPRLLLFKAATLILLLGREGLVDSSHSSSASPSSPRSHHHHLHRGGMQE</sequence>
<keyword evidence="2" id="KW-0732">Signal</keyword>
<evidence type="ECO:0008006" key="5">
    <source>
        <dbReference type="Google" id="ProtNLM"/>
    </source>
</evidence>